<dbReference type="InterPro" id="IPR025298">
    <property type="entry name" value="DUF4094"/>
</dbReference>
<comment type="subcellular location">
    <subcellularLocation>
        <location evidence="2 13">Golgi apparatus membrane</location>
        <topology evidence="2 13">Single-pass type II membrane protein</topology>
    </subcellularLocation>
</comment>
<evidence type="ECO:0000256" key="1">
    <source>
        <dbReference type="ARBA" id="ARBA00001936"/>
    </source>
</evidence>
<dbReference type="Pfam" id="PF01762">
    <property type="entry name" value="Galactosyl_T"/>
    <property type="match status" value="1"/>
</dbReference>
<evidence type="ECO:0000256" key="6">
    <source>
        <dbReference type="ARBA" id="ARBA00022679"/>
    </source>
</evidence>
<dbReference type="InterPro" id="IPR002659">
    <property type="entry name" value="Glyco_trans_31"/>
</dbReference>
<dbReference type="GO" id="GO:0000139">
    <property type="term" value="C:Golgi membrane"/>
    <property type="evidence" value="ECO:0007669"/>
    <property type="project" value="UniProtKB-SubCell"/>
</dbReference>
<keyword evidence="12 13" id="KW-0464">Manganese</keyword>
<keyword evidence="8 13" id="KW-0735">Signal-anchor</keyword>
<dbReference type="PANTHER" id="PTHR11214">
    <property type="entry name" value="BETA-1,3-N-ACETYLGLUCOSAMINYLTRANSFERASE"/>
    <property type="match status" value="1"/>
</dbReference>
<keyword evidence="6" id="KW-0808">Transferase</keyword>
<evidence type="ECO:0000256" key="5">
    <source>
        <dbReference type="ARBA" id="ARBA00022676"/>
    </source>
</evidence>
<dbReference type="Pfam" id="PF13334">
    <property type="entry name" value="DUF4094"/>
    <property type="match status" value="1"/>
</dbReference>
<dbReference type="OrthoDB" id="1158011at2759"/>
<dbReference type="EMBL" id="QEFC01002465">
    <property type="protein sequence ID" value="KAE9451995.1"/>
    <property type="molecule type" value="Genomic_DNA"/>
</dbReference>
<dbReference type="GO" id="GO:0008378">
    <property type="term" value="F:galactosyltransferase activity"/>
    <property type="evidence" value="ECO:0007669"/>
    <property type="project" value="TreeGrafter"/>
</dbReference>
<keyword evidence="9 13" id="KW-1133">Transmembrane helix</keyword>
<evidence type="ECO:0000313" key="16">
    <source>
        <dbReference type="Proteomes" id="UP000428333"/>
    </source>
</evidence>
<dbReference type="Gene3D" id="3.90.550.50">
    <property type="match status" value="1"/>
</dbReference>
<gene>
    <name evidence="15" type="ORF">C3L33_16112</name>
</gene>
<evidence type="ECO:0000313" key="15">
    <source>
        <dbReference type="EMBL" id="KAE9451995.1"/>
    </source>
</evidence>
<evidence type="ECO:0000256" key="13">
    <source>
        <dbReference type="RuleBase" id="RU363063"/>
    </source>
</evidence>
<dbReference type="Proteomes" id="UP000428333">
    <property type="component" value="Linkage Group LG09"/>
</dbReference>
<keyword evidence="16" id="KW-1185">Reference proteome</keyword>
<dbReference type="PANTHER" id="PTHR11214:SF348">
    <property type="entry name" value="HEXOSYLTRANSFERASE"/>
    <property type="match status" value="1"/>
</dbReference>
<feature type="transmembrane region" description="Helical" evidence="13">
    <location>
        <begin position="20"/>
        <end position="41"/>
    </location>
</feature>
<evidence type="ECO:0000256" key="2">
    <source>
        <dbReference type="ARBA" id="ARBA00004323"/>
    </source>
</evidence>
<evidence type="ECO:0000256" key="10">
    <source>
        <dbReference type="ARBA" id="ARBA00023034"/>
    </source>
</evidence>
<comment type="cofactor">
    <cofactor evidence="1 13">
        <name>Mn(2+)</name>
        <dbReference type="ChEBI" id="CHEBI:29035"/>
    </cofactor>
</comment>
<evidence type="ECO:0000256" key="8">
    <source>
        <dbReference type="ARBA" id="ARBA00022968"/>
    </source>
</evidence>
<feature type="domain" description="DUF4094" evidence="14">
    <location>
        <begin position="18"/>
        <end position="96"/>
    </location>
</feature>
<protein>
    <recommendedName>
        <fullName evidence="13">Hexosyltransferase</fullName>
        <ecNumber evidence="13">2.4.1.-</ecNumber>
    </recommendedName>
</protein>
<comment type="pathway">
    <text evidence="3">Protein modification; protein glycosylation.</text>
</comment>
<evidence type="ECO:0000256" key="3">
    <source>
        <dbReference type="ARBA" id="ARBA00004922"/>
    </source>
</evidence>
<organism evidence="15 16">
    <name type="scientific">Rhododendron williamsianum</name>
    <dbReference type="NCBI Taxonomy" id="262921"/>
    <lineage>
        <taxon>Eukaryota</taxon>
        <taxon>Viridiplantae</taxon>
        <taxon>Streptophyta</taxon>
        <taxon>Embryophyta</taxon>
        <taxon>Tracheophyta</taxon>
        <taxon>Spermatophyta</taxon>
        <taxon>Magnoliopsida</taxon>
        <taxon>eudicotyledons</taxon>
        <taxon>Gunneridae</taxon>
        <taxon>Pentapetalae</taxon>
        <taxon>asterids</taxon>
        <taxon>Ericales</taxon>
        <taxon>Ericaceae</taxon>
        <taxon>Ericoideae</taxon>
        <taxon>Rhodoreae</taxon>
        <taxon>Rhododendron</taxon>
    </lineage>
</organism>
<feature type="non-terminal residue" evidence="15">
    <location>
        <position position="1"/>
    </location>
</feature>
<evidence type="ECO:0000256" key="9">
    <source>
        <dbReference type="ARBA" id="ARBA00022989"/>
    </source>
</evidence>
<evidence type="ECO:0000256" key="11">
    <source>
        <dbReference type="ARBA" id="ARBA00023136"/>
    </source>
</evidence>
<keyword evidence="10 13" id="KW-0333">Golgi apparatus</keyword>
<accession>A0A6A4L2U2</accession>
<evidence type="ECO:0000256" key="7">
    <source>
        <dbReference type="ARBA" id="ARBA00022692"/>
    </source>
</evidence>
<evidence type="ECO:0000259" key="14">
    <source>
        <dbReference type="Pfam" id="PF13334"/>
    </source>
</evidence>
<dbReference type="UniPathway" id="UPA00378"/>
<dbReference type="AlphaFoldDB" id="A0A6A4L2U2"/>
<keyword evidence="7 13" id="KW-0812">Transmembrane</keyword>
<reference evidence="15 16" key="1">
    <citation type="journal article" date="2019" name="Genome Biol. Evol.">
        <title>The Rhododendron genome and chromosomal organization provide insight into shared whole-genome duplications across the heath family (Ericaceae).</title>
        <authorList>
            <person name="Soza V.L."/>
            <person name="Lindsley D."/>
            <person name="Waalkes A."/>
            <person name="Ramage E."/>
            <person name="Patwardhan R.P."/>
            <person name="Burton J.N."/>
            <person name="Adey A."/>
            <person name="Kumar A."/>
            <person name="Qiu R."/>
            <person name="Shendure J."/>
            <person name="Hall B."/>
        </authorList>
    </citation>
    <scope>NUCLEOTIDE SEQUENCE [LARGE SCALE GENOMIC DNA]</scope>
    <source>
        <strain evidence="15">RSF 1966-606</strain>
    </source>
</reference>
<sequence>MHSRASSNRLSSGSSFRSRVSTLLLSMFATMASLYVAGRLWQDAQNRVHLIEELDKRTGQGQSAISVDDTLKIITCREQQKKLTALEMELAKARQKGFVSKHSSDGSGTHTKKKILAVIGIITRFGRKNNREAIRKAWMPTGRISILFVCFNAIPSTVYGNMINATELVFSLVTAVVLIENLKHAGAALEKLQDEKGIVVRFVIGRSTNPGDGLDREIDNENGQSNDFIILKDHIEATKEEPKKTKLFITHAVEKWDAEFYAKVNDDIYVNIDLTYLHGFFCHADALGASLSNHLDKPRVYIGCMKSGEHFLISSGPINGMNQSGGNSEIKKREYFRHASGELYAISRALAQFIAINRSILRTYAHDDVSAGSWFIGLDVNHVDEAKFCCSSWSSGPSLSLSLTKKTLTLTKKKTQFWAICAAA</sequence>
<keyword evidence="5 13" id="KW-0328">Glycosyltransferase</keyword>
<evidence type="ECO:0000256" key="4">
    <source>
        <dbReference type="ARBA" id="ARBA00008661"/>
    </source>
</evidence>
<keyword evidence="11 13" id="KW-0472">Membrane</keyword>
<evidence type="ECO:0000256" key="12">
    <source>
        <dbReference type="ARBA" id="ARBA00023211"/>
    </source>
</evidence>
<comment type="caution">
    <text evidence="15">The sequence shown here is derived from an EMBL/GenBank/DDBJ whole genome shotgun (WGS) entry which is preliminary data.</text>
</comment>
<comment type="similarity">
    <text evidence="4 13">Belongs to the glycosyltransferase 31 family.</text>
</comment>
<proteinExistence type="inferred from homology"/>
<dbReference type="EC" id="2.4.1.-" evidence="13"/>
<name>A0A6A4L2U2_9ERIC</name>